<evidence type="ECO:0000313" key="1">
    <source>
        <dbReference type="EMBL" id="GAH01607.1"/>
    </source>
</evidence>
<organism evidence="1">
    <name type="scientific">marine sediment metagenome</name>
    <dbReference type="NCBI Taxonomy" id="412755"/>
    <lineage>
        <taxon>unclassified sequences</taxon>
        <taxon>metagenomes</taxon>
        <taxon>ecological metagenomes</taxon>
    </lineage>
</organism>
<dbReference type="EMBL" id="BART01020224">
    <property type="protein sequence ID" value="GAH01607.1"/>
    <property type="molecule type" value="Genomic_DNA"/>
</dbReference>
<feature type="non-terminal residue" evidence="1">
    <location>
        <position position="1"/>
    </location>
</feature>
<name>X1C2T9_9ZZZZ</name>
<gene>
    <name evidence="1" type="ORF">S01H4_37612</name>
</gene>
<protein>
    <submittedName>
        <fullName evidence="1">Uncharacterized protein</fullName>
    </submittedName>
</protein>
<dbReference type="AlphaFoldDB" id="X1C2T9"/>
<comment type="caution">
    <text evidence="1">The sequence shown here is derived from an EMBL/GenBank/DDBJ whole genome shotgun (WGS) entry which is preliminary data.</text>
</comment>
<sequence length="93" mass="10887">RISTAPSRIADTAATINSLLELHGKFPGQSMYELREGESRQRRHYYYQYKRSDWNESVYLNPIQEFTIKKSAFQASDWQLGDLFIAGNKVLKR</sequence>
<accession>X1C2T9</accession>
<proteinExistence type="predicted"/>
<reference evidence="1" key="1">
    <citation type="journal article" date="2014" name="Front. Microbiol.">
        <title>High frequency of phylogenetically diverse reductive dehalogenase-homologous genes in deep subseafloor sedimentary metagenomes.</title>
        <authorList>
            <person name="Kawai M."/>
            <person name="Futagami T."/>
            <person name="Toyoda A."/>
            <person name="Takaki Y."/>
            <person name="Nishi S."/>
            <person name="Hori S."/>
            <person name="Arai W."/>
            <person name="Tsubouchi T."/>
            <person name="Morono Y."/>
            <person name="Uchiyama I."/>
            <person name="Ito T."/>
            <person name="Fujiyama A."/>
            <person name="Inagaki F."/>
            <person name="Takami H."/>
        </authorList>
    </citation>
    <scope>NUCLEOTIDE SEQUENCE</scope>
    <source>
        <strain evidence="1">Expedition CK06-06</strain>
    </source>
</reference>